<accession>A0A5B8LKN5</accession>
<keyword evidence="1" id="KW-0472">Membrane</keyword>
<keyword evidence="1" id="KW-0812">Transmembrane</keyword>
<dbReference type="Gene3D" id="1.20.5.160">
    <property type="entry name" value="Bacterial aa3 type cytochrome c oxidase subunit IV"/>
    <property type="match status" value="1"/>
</dbReference>
<dbReference type="AlphaFoldDB" id="A0A5B8LKN5"/>
<protein>
    <submittedName>
        <fullName evidence="3">Aa3-type cytochrome c oxidase subunit IV</fullName>
    </submittedName>
</protein>
<sequence>MAGHTDMKPHEQTYHSVIALLKWGAVGCIIIAAIVIWLIASGGHK</sequence>
<dbReference type="Proteomes" id="UP000315673">
    <property type="component" value="Chromosome"/>
</dbReference>
<dbReference type="InterPro" id="IPR036596">
    <property type="entry name" value="Cyt-C_aa3_sf"/>
</dbReference>
<proteinExistence type="predicted"/>
<dbReference type="EMBL" id="CP042306">
    <property type="protein sequence ID" value="QDZ08703.1"/>
    <property type="molecule type" value="Genomic_DNA"/>
</dbReference>
<dbReference type="RefSeq" id="WP_146573503.1">
    <property type="nucleotide sequence ID" value="NZ_CP042306.1"/>
</dbReference>
<dbReference type="Pfam" id="PF07835">
    <property type="entry name" value="COX4_pro_2"/>
    <property type="match status" value="1"/>
</dbReference>
<reference evidence="3 4" key="1">
    <citation type="submission" date="2019-07" db="EMBL/GenBank/DDBJ databases">
        <title>Full genome sequence of Sphingomonas sp. 4R-6-7(HKS19).</title>
        <authorList>
            <person name="Im W.-T."/>
        </authorList>
    </citation>
    <scope>NUCLEOTIDE SEQUENCE [LARGE SCALE GENOMIC DNA]</scope>
    <source>
        <strain evidence="3 4">HKS19</strain>
    </source>
</reference>
<evidence type="ECO:0000256" key="1">
    <source>
        <dbReference type="SAM" id="Phobius"/>
    </source>
</evidence>
<name>A0A5B8LKN5_9SPHN</name>
<dbReference type="InterPro" id="IPR012422">
    <property type="entry name" value="Cyt_c_oxidase_su4_bac-aa3"/>
</dbReference>
<keyword evidence="4" id="KW-1185">Reference proteome</keyword>
<organism evidence="3 4">
    <name type="scientific">Sphingomonas panacisoli</name>
    <dbReference type="NCBI Taxonomy" id="1813879"/>
    <lineage>
        <taxon>Bacteria</taxon>
        <taxon>Pseudomonadati</taxon>
        <taxon>Pseudomonadota</taxon>
        <taxon>Alphaproteobacteria</taxon>
        <taxon>Sphingomonadales</taxon>
        <taxon>Sphingomonadaceae</taxon>
        <taxon>Sphingomonas</taxon>
    </lineage>
</organism>
<dbReference type="KEGG" id="spai:FPZ24_15530"/>
<evidence type="ECO:0000259" key="2">
    <source>
        <dbReference type="Pfam" id="PF07835"/>
    </source>
</evidence>
<gene>
    <name evidence="3" type="ORF">FPZ24_15530</name>
</gene>
<feature type="transmembrane region" description="Helical" evidence="1">
    <location>
        <begin position="20"/>
        <end position="40"/>
    </location>
</feature>
<evidence type="ECO:0000313" key="3">
    <source>
        <dbReference type="EMBL" id="QDZ08703.1"/>
    </source>
</evidence>
<keyword evidence="1" id="KW-1133">Transmembrane helix</keyword>
<evidence type="ECO:0000313" key="4">
    <source>
        <dbReference type="Proteomes" id="UP000315673"/>
    </source>
</evidence>
<dbReference type="SUPFAM" id="SSF81469">
    <property type="entry name" value="Bacterial aa3 type cytochrome c oxidase subunit IV"/>
    <property type="match status" value="1"/>
</dbReference>
<feature type="domain" description="Cytochrome c oxidase subunit IV bacterial aa3 type" evidence="2">
    <location>
        <begin position="3"/>
        <end position="38"/>
    </location>
</feature>